<proteinExistence type="predicted"/>
<keyword evidence="4" id="KW-0175">Coiled coil</keyword>
<feature type="coiled-coil region" evidence="4">
    <location>
        <begin position="342"/>
        <end position="376"/>
    </location>
</feature>
<evidence type="ECO:0000313" key="7">
    <source>
        <dbReference type="Proteomes" id="UP000038045"/>
    </source>
</evidence>
<evidence type="ECO:0000259" key="6">
    <source>
        <dbReference type="PROSITE" id="PS50089"/>
    </source>
</evidence>
<dbReference type="PROSITE" id="PS50089">
    <property type="entry name" value="ZF_RING_2"/>
    <property type="match status" value="1"/>
</dbReference>
<evidence type="ECO:0000256" key="1">
    <source>
        <dbReference type="ARBA" id="ARBA00022771"/>
    </source>
</evidence>
<protein>
    <submittedName>
        <fullName evidence="8">RING-type domain-containing protein</fullName>
    </submittedName>
</protein>
<keyword evidence="1 3" id="KW-0479">Metal-binding</keyword>
<name>A0A0N4ZUE5_PARTI</name>
<reference evidence="8" key="1">
    <citation type="submission" date="2017-02" db="UniProtKB">
        <authorList>
            <consortium name="WormBaseParasite"/>
        </authorList>
    </citation>
    <scope>IDENTIFICATION</scope>
</reference>
<accession>A0A0N4ZUE5</accession>
<dbReference type="GO" id="GO:0008270">
    <property type="term" value="F:zinc ion binding"/>
    <property type="evidence" value="ECO:0007669"/>
    <property type="project" value="UniProtKB-KW"/>
</dbReference>
<evidence type="ECO:0000256" key="2">
    <source>
        <dbReference type="ARBA" id="ARBA00022833"/>
    </source>
</evidence>
<keyword evidence="1 3" id="KW-0863">Zinc-finger</keyword>
<organism evidence="7 8">
    <name type="scientific">Parastrongyloides trichosuri</name>
    <name type="common">Possum-specific nematode worm</name>
    <dbReference type="NCBI Taxonomy" id="131310"/>
    <lineage>
        <taxon>Eukaryota</taxon>
        <taxon>Metazoa</taxon>
        <taxon>Ecdysozoa</taxon>
        <taxon>Nematoda</taxon>
        <taxon>Chromadorea</taxon>
        <taxon>Rhabditida</taxon>
        <taxon>Tylenchina</taxon>
        <taxon>Panagrolaimomorpha</taxon>
        <taxon>Strongyloidoidea</taxon>
        <taxon>Strongyloididae</taxon>
        <taxon>Parastrongyloides</taxon>
    </lineage>
</organism>
<keyword evidence="5" id="KW-1133">Transmembrane helix</keyword>
<dbReference type="SUPFAM" id="SSF57850">
    <property type="entry name" value="RING/U-box"/>
    <property type="match status" value="1"/>
</dbReference>
<dbReference type="STRING" id="131310.A0A0N4ZUE5"/>
<evidence type="ECO:0000256" key="5">
    <source>
        <dbReference type="SAM" id="Phobius"/>
    </source>
</evidence>
<feature type="transmembrane region" description="Helical" evidence="5">
    <location>
        <begin position="431"/>
        <end position="452"/>
    </location>
</feature>
<keyword evidence="7" id="KW-1185">Reference proteome</keyword>
<keyword evidence="2" id="KW-0862">Zinc</keyword>
<dbReference type="InterPro" id="IPR013083">
    <property type="entry name" value="Znf_RING/FYVE/PHD"/>
</dbReference>
<dbReference type="Proteomes" id="UP000038045">
    <property type="component" value="Unplaced"/>
</dbReference>
<dbReference type="InterPro" id="IPR001841">
    <property type="entry name" value="Znf_RING"/>
</dbReference>
<dbReference type="AlphaFoldDB" id="A0A0N4ZUE5"/>
<evidence type="ECO:0000313" key="8">
    <source>
        <dbReference type="WBParaSite" id="PTRK_0001220800.1"/>
    </source>
</evidence>
<keyword evidence="5" id="KW-0812">Transmembrane</keyword>
<dbReference type="WBParaSite" id="PTRK_0001220800.1">
    <property type="protein sequence ID" value="PTRK_0001220800.1"/>
    <property type="gene ID" value="PTRK_0001220800"/>
</dbReference>
<feature type="domain" description="RING-type" evidence="6">
    <location>
        <begin position="17"/>
        <end position="54"/>
    </location>
</feature>
<dbReference type="Gene3D" id="3.30.40.10">
    <property type="entry name" value="Zinc/RING finger domain, C3HC4 (zinc finger)"/>
    <property type="match status" value="1"/>
</dbReference>
<keyword evidence="5" id="KW-0472">Membrane</keyword>
<sequence>MYIKNSLKPLFKCQLFCKKELFGDELAVASTCGHIFHFDCFKKHLEKNCHCPTCFNECNVNNLIKINFIDIINEPFASYSKTFFDELKNKGVSSDNLDSRENIFRFEKTSYENKYNLIKNLLLSMVSDSSKMMDQKNKDKLMDIELSVTNKEIEILKKIIFELETKNKNEKGVQNGMTKELNIFQRDKQMMNENKKMESSDSEITRLKMMLENERNEKYKFIEKIKDYLYDNKNENCKEQIIEQMRLNKSDEEITKMLKKDIKKLNESIVNIKNEFNLKYEKLESFYKEDIENLKFKIKNQKNGLLDSVAFHVSSIDEKSNVLSDDSKKKCEIKSLKNKNVGKIKNKNVRKLENKIKKLKKIVDKKDNEIKKITIKECEVYDNEMKKEMNTTNSLQKRNEIINTKIIEKEEKKITSNDEKCGKSFFKIPNFFNIYVNIILISMLAVGVYIYLSPVRQILTRTLMLPNCAIDLDKKQIWLYKDMINRLHDEYGILHLRIFSLKNID</sequence>
<evidence type="ECO:0000256" key="4">
    <source>
        <dbReference type="SAM" id="Coils"/>
    </source>
</evidence>
<evidence type="ECO:0000256" key="3">
    <source>
        <dbReference type="PROSITE-ProRule" id="PRU00175"/>
    </source>
</evidence>